<protein>
    <submittedName>
        <fullName evidence="2">Uncharacterized protein</fullName>
    </submittedName>
</protein>
<keyword evidence="1" id="KW-0812">Transmembrane</keyword>
<keyword evidence="1" id="KW-0472">Membrane</keyword>
<accession>A0A2P2NG46</accession>
<organism evidence="2">
    <name type="scientific">Rhizophora mucronata</name>
    <name type="common">Asiatic mangrove</name>
    <dbReference type="NCBI Taxonomy" id="61149"/>
    <lineage>
        <taxon>Eukaryota</taxon>
        <taxon>Viridiplantae</taxon>
        <taxon>Streptophyta</taxon>
        <taxon>Embryophyta</taxon>
        <taxon>Tracheophyta</taxon>
        <taxon>Spermatophyta</taxon>
        <taxon>Magnoliopsida</taxon>
        <taxon>eudicotyledons</taxon>
        <taxon>Gunneridae</taxon>
        <taxon>Pentapetalae</taxon>
        <taxon>rosids</taxon>
        <taxon>fabids</taxon>
        <taxon>Malpighiales</taxon>
        <taxon>Rhizophoraceae</taxon>
        <taxon>Rhizophora</taxon>
    </lineage>
</organism>
<keyword evidence="1" id="KW-1133">Transmembrane helix</keyword>
<proteinExistence type="predicted"/>
<sequence length="67" mass="7912">MFRNEGKFKIRMGVLHVTELELFGGTLTFHKFIGQVFHNAYPLTLFVLFKLILSLRKTKNLTLWNNE</sequence>
<evidence type="ECO:0000256" key="1">
    <source>
        <dbReference type="SAM" id="Phobius"/>
    </source>
</evidence>
<dbReference type="AlphaFoldDB" id="A0A2P2NG46"/>
<dbReference type="EMBL" id="GGEC01060951">
    <property type="protein sequence ID" value="MBX41435.1"/>
    <property type="molecule type" value="Transcribed_RNA"/>
</dbReference>
<name>A0A2P2NG46_RHIMU</name>
<reference evidence="2" key="1">
    <citation type="submission" date="2018-02" db="EMBL/GenBank/DDBJ databases">
        <title>Rhizophora mucronata_Transcriptome.</title>
        <authorList>
            <person name="Meera S.P."/>
            <person name="Sreeshan A."/>
            <person name="Augustine A."/>
        </authorList>
    </citation>
    <scope>NUCLEOTIDE SEQUENCE</scope>
    <source>
        <tissue evidence="2">Leaf</tissue>
    </source>
</reference>
<feature type="transmembrane region" description="Helical" evidence="1">
    <location>
        <begin position="32"/>
        <end position="53"/>
    </location>
</feature>
<evidence type="ECO:0000313" key="2">
    <source>
        <dbReference type="EMBL" id="MBX41435.1"/>
    </source>
</evidence>